<protein>
    <submittedName>
        <fullName evidence="1">Class Ib ribonucleoside-diphosphate reductase assembly flavoprotein NrdI</fullName>
    </submittedName>
</protein>
<dbReference type="Pfam" id="PF07972">
    <property type="entry name" value="Flavodoxin_NdrI"/>
    <property type="match status" value="1"/>
</dbReference>
<sequence length="149" mass="16319">MSASGNTTNFVERLTQHLATLDVCVHAINVKATPDPKPLDAPFVSFLPAFLKGGNGVNNGYTEILTGILADYLVYADNYKRCVGIIGSGNRNFNKQFALTAKQYAQRFGFPYLTEFELRGSENDIVRIGQMLLAYAQPTPSAAWPNPEA</sequence>
<dbReference type="AlphaFoldDB" id="A0A5P8JWE8"/>
<evidence type="ECO:0000313" key="1">
    <source>
        <dbReference type="EMBL" id="QFQ93090.1"/>
    </source>
</evidence>
<keyword evidence="1" id="KW-0614">Plasmid</keyword>
<name>A0A5P8JWE8_9LACO</name>
<organism evidence="1 2">
    <name type="scientific">Lacticaseibacillus manihotivorans</name>
    <dbReference type="NCBI Taxonomy" id="88233"/>
    <lineage>
        <taxon>Bacteria</taxon>
        <taxon>Bacillati</taxon>
        <taxon>Bacillota</taxon>
        <taxon>Bacilli</taxon>
        <taxon>Lactobacillales</taxon>
        <taxon>Lactobacillaceae</taxon>
        <taxon>Lacticaseibacillus</taxon>
    </lineage>
</organism>
<dbReference type="Proteomes" id="UP000388452">
    <property type="component" value="Plasmid unnamed1"/>
</dbReference>
<dbReference type="EMBL" id="CP045069">
    <property type="protein sequence ID" value="QFQ93090.1"/>
    <property type="molecule type" value="Genomic_DNA"/>
</dbReference>
<geneLocation type="plasmid" evidence="1 2">
    <name>unnamed1</name>
</geneLocation>
<dbReference type="GO" id="GO:0010181">
    <property type="term" value="F:FMN binding"/>
    <property type="evidence" value="ECO:0007669"/>
    <property type="project" value="InterPro"/>
</dbReference>
<dbReference type="PANTHER" id="PTHR37297:SF1">
    <property type="entry name" value="PROTEIN NRDI"/>
    <property type="match status" value="1"/>
</dbReference>
<evidence type="ECO:0000313" key="2">
    <source>
        <dbReference type="Proteomes" id="UP000388452"/>
    </source>
</evidence>
<reference evidence="1 2" key="1">
    <citation type="submission" date="2019-10" db="EMBL/GenBank/DDBJ databases">
        <title>Genome sequencing of Lactobacillus manihotivorans.</title>
        <authorList>
            <person name="Kim K."/>
        </authorList>
    </citation>
    <scope>NUCLEOTIDE SEQUENCE [LARGE SCALE GENOMIC DNA]</scope>
    <source>
        <strain evidence="1 2">LM010</strain>
        <plasmid evidence="1 2">unnamed1</plasmid>
    </source>
</reference>
<accession>A0A5P8JWE8</accession>
<dbReference type="Gene3D" id="3.40.50.360">
    <property type="match status" value="1"/>
</dbReference>
<proteinExistence type="predicted"/>
<dbReference type="InterPro" id="IPR029039">
    <property type="entry name" value="Flavoprotein-like_sf"/>
</dbReference>
<dbReference type="SUPFAM" id="SSF52218">
    <property type="entry name" value="Flavoproteins"/>
    <property type="match status" value="1"/>
</dbReference>
<dbReference type="PANTHER" id="PTHR37297">
    <property type="entry name" value="PROTEIN NRDI"/>
    <property type="match status" value="1"/>
</dbReference>
<dbReference type="PIRSF" id="PIRSF005087">
    <property type="entry name" value="NrdI"/>
    <property type="match status" value="1"/>
</dbReference>
<dbReference type="InterPro" id="IPR004465">
    <property type="entry name" value="RNR_NrdI"/>
</dbReference>
<gene>
    <name evidence="1" type="ORF">LM010_16855</name>
</gene>